<dbReference type="GO" id="GO:0016757">
    <property type="term" value="F:glycosyltransferase activity"/>
    <property type="evidence" value="ECO:0007669"/>
    <property type="project" value="UniProtKB-KW"/>
</dbReference>
<dbReference type="InterPro" id="IPR021047">
    <property type="entry name" value="Mannosyltransferase_CMT1"/>
</dbReference>
<accession>A0A5C5FYZ2</accession>
<dbReference type="Proteomes" id="UP000311382">
    <property type="component" value="Unassembled WGS sequence"/>
</dbReference>
<dbReference type="Pfam" id="PF11735">
    <property type="entry name" value="CAP59_mtransfer"/>
    <property type="match status" value="1"/>
</dbReference>
<proteinExistence type="predicted"/>
<dbReference type="PANTHER" id="PTHR34144:SF7">
    <property type="entry name" value="EXPORT PROTEIN (CAP59), PUTATIVE (AFU_ORTHOLOGUE AFUA_7G05020)-RELATED"/>
    <property type="match status" value="1"/>
</dbReference>
<evidence type="ECO:0000313" key="1">
    <source>
        <dbReference type="EMBL" id="TNY20921.1"/>
    </source>
</evidence>
<organism evidence="1 2">
    <name type="scientific">Rhodotorula diobovata</name>
    <dbReference type="NCBI Taxonomy" id="5288"/>
    <lineage>
        <taxon>Eukaryota</taxon>
        <taxon>Fungi</taxon>
        <taxon>Dikarya</taxon>
        <taxon>Basidiomycota</taxon>
        <taxon>Pucciniomycotina</taxon>
        <taxon>Microbotryomycetes</taxon>
        <taxon>Sporidiobolales</taxon>
        <taxon>Sporidiobolaceae</taxon>
        <taxon>Rhodotorula</taxon>
    </lineage>
</organism>
<keyword evidence="1" id="KW-0328">Glycosyltransferase</keyword>
<name>A0A5C5FYZ2_9BASI</name>
<gene>
    <name evidence="1" type="ORF">DMC30DRAFT_351480</name>
</gene>
<reference evidence="1 2" key="1">
    <citation type="submission" date="2019-03" db="EMBL/GenBank/DDBJ databases">
        <title>Rhodosporidium diobovatum UCD-FST 08-225 genome sequencing, assembly, and annotation.</title>
        <authorList>
            <person name="Fakankun I.U."/>
            <person name="Fristensky B."/>
            <person name="Levin D.B."/>
        </authorList>
    </citation>
    <scope>NUCLEOTIDE SEQUENCE [LARGE SCALE GENOMIC DNA]</scope>
    <source>
        <strain evidence="1 2">UCD-FST 08-225</strain>
    </source>
</reference>
<protein>
    <submittedName>
        <fullName evidence="1">Cryptococcal mannosyltransferase 1-domain-containing protein</fullName>
    </submittedName>
</protein>
<dbReference type="AlphaFoldDB" id="A0A5C5FYZ2"/>
<sequence>MELIPPLLRTPFDLPFDDLLAHPVLAAHVTPTCRLNTYHQDRYAPLLPSYRSGGRRARSLKPTPPHDVPRHHLTYFVAINLYDSASVLPSLIRALYTLVLSLGPSRFHVSILENDSRDDTPVQLFLLAKLLRQLGAGFTIVSDPKQPAGWAQGKRIEGLARLRNLVLQPLFDAPAGSFDRVLFLNDVHLCQAELLELLLQHEVQGADMSCGMDFKELRIPEFEGNYPLLFYDVWVARDMQGLPFYEIKQPGGDWTLPSPVMPQSQSRDRYDSLLPTQVYSCFNGVAVIDAALFAPPHSLRFRTAPSGGDEHSECFLFCSDVWKALSPLRPDGTPNALGRGARIQIVPRASVGYRVEEYDRARKDRNTTAFELEGEGQQEQRASEMIDWEQWPPKLVTTYPYGACPRLPPSSIGRAQALAQTTLTDVPDVLQHIGRSGCVRAVLRSLAPRSPALSLADFDTPLLDDDQARAPL</sequence>
<dbReference type="PANTHER" id="PTHR34144">
    <property type="entry name" value="CHROMOSOME 8, WHOLE GENOME SHOTGUN SEQUENCE"/>
    <property type="match status" value="1"/>
</dbReference>
<keyword evidence="2" id="KW-1185">Reference proteome</keyword>
<keyword evidence="1" id="KW-0808">Transferase</keyword>
<dbReference type="OrthoDB" id="262547at2759"/>
<comment type="caution">
    <text evidence="1">The sequence shown here is derived from an EMBL/GenBank/DDBJ whole genome shotgun (WGS) entry which is preliminary data.</text>
</comment>
<evidence type="ECO:0000313" key="2">
    <source>
        <dbReference type="Proteomes" id="UP000311382"/>
    </source>
</evidence>
<dbReference type="EMBL" id="SOZI01000054">
    <property type="protein sequence ID" value="TNY20921.1"/>
    <property type="molecule type" value="Genomic_DNA"/>
</dbReference>